<reference evidence="1" key="2">
    <citation type="submission" date="2017-10" db="EMBL/GenBank/DDBJ databases">
        <title>Ladona fulva Genome sequencing and assembly.</title>
        <authorList>
            <person name="Murali S."/>
            <person name="Richards S."/>
            <person name="Bandaranaike D."/>
            <person name="Bellair M."/>
            <person name="Blankenburg K."/>
            <person name="Chao H."/>
            <person name="Dinh H."/>
            <person name="Doddapaneni H."/>
            <person name="Dugan-Rocha S."/>
            <person name="Elkadiri S."/>
            <person name="Gnanaolivu R."/>
            <person name="Hernandez B."/>
            <person name="Skinner E."/>
            <person name="Javaid M."/>
            <person name="Lee S."/>
            <person name="Li M."/>
            <person name="Ming W."/>
            <person name="Munidasa M."/>
            <person name="Muniz J."/>
            <person name="Nguyen L."/>
            <person name="Hughes D."/>
            <person name="Osuji N."/>
            <person name="Pu L.-L."/>
            <person name="Puazo M."/>
            <person name="Qu C."/>
            <person name="Quiroz J."/>
            <person name="Raj R."/>
            <person name="Weissenberger G."/>
            <person name="Xin Y."/>
            <person name="Zou X."/>
            <person name="Han Y."/>
            <person name="Worley K."/>
            <person name="Muzny D."/>
            <person name="Gibbs R."/>
        </authorList>
    </citation>
    <scope>NUCLEOTIDE SEQUENCE</scope>
    <source>
        <strain evidence="1">Sampled in the wild</strain>
    </source>
</reference>
<dbReference type="Proteomes" id="UP000792457">
    <property type="component" value="Unassembled WGS sequence"/>
</dbReference>
<protein>
    <submittedName>
        <fullName evidence="1">Uncharacterized protein</fullName>
    </submittedName>
</protein>
<name>A0A8K0NW59_LADFU</name>
<dbReference type="OrthoDB" id="421276at2759"/>
<sequence>MYKAIWATVYHKSSTNDMPKHHYCPEGADSWCTWQRANTEGTLAQYKHKDALPQTVIDVVSPIYEDLSRKELLERWLGGFIQNNNESFNSLVWRNAPKIMPGSAMIMQIAAYIATCTFNDGAGSYLKIMRAIGINLGKIAAEYCSREDQQHISRTHEATREGRLRKKKDKLVF</sequence>
<keyword evidence="2" id="KW-1185">Reference proteome</keyword>
<reference evidence="1" key="1">
    <citation type="submission" date="2013-04" db="EMBL/GenBank/DDBJ databases">
        <authorList>
            <person name="Qu J."/>
            <person name="Murali S.C."/>
            <person name="Bandaranaike D."/>
            <person name="Bellair M."/>
            <person name="Blankenburg K."/>
            <person name="Chao H."/>
            <person name="Dinh H."/>
            <person name="Doddapaneni H."/>
            <person name="Downs B."/>
            <person name="Dugan-Rocha S."/>
            <person name="Elkadiri S."/>
            <person name="Gnanaolivu R.D."/>
            <person name="Hernandez B."/>
            <person name="Javaid M."/>
            <person name="Jayaseelan J.C."/>
            <person name="Lee S."/>
            <person name="Li M."/>
            <person name="Ming W."/>
            <person name="Munidasa M."/>
            <person name="Muniz J."/>
            <person name="Nguyen L."/>
            <person name="Ongeri F."/>
            <person name="Osuji N."/>
            <person name="Pu L.-L."/>
            <person name="Puazo M."/>
            <person name="Qu C."/>
            <person name="Quiroz J."/>
            <person name="Raj R."/>
            <person name="Weissenberger G."/>
            <person name="Xin Y."/>
            <person name="Zou X."/>
            <person name="Han Y."/>
            <person name="Richards S."/>
            <person name="Worley K."/>
            <person name="Muzny D."/>
            <person name="Gibbs R."/>
        </authorList>
    </citation>
    <scope>NUCLEOTIDE SEQUENCE</scope>
    <source>
        <strain evidence="1">Sampled in the wild</strain>
    </source>
</reference>
<evidence type="ECO:0000313" key="2">
    <source>
        <dbReference type="Proteomes" id="UP000792457"/>
    </source>
</evidence>
<proteinExistence type="predicted"/>
<gene>
    <name evidence="1" type="ORF">J437_LFUL004396</name>
</gene>
<comment type="caution">
    <text evidence="1">The sequence shown here is derived from an EMBL/GenBank/DDBJ whole genome shotgun (WGS) entry which is preliminary data.</text>
</comment>
<evidence type="ECO:0000313" key="1">
    <source>
        <dbReference type="EMBL" id="KAG8226745.1"/>
    </source>
</evidence>
<accession>A0A8K0NW59</accession>
<organism evidence="1 2">
    <name type="scientific">Ladona fulva</name>
    <name type="common">Scarce chaser dragonfly</name>
    <name type="synonym">Libellula fulva</name>
    <dbReference type="NCBI Taxonomy" id="123851"/>
    <lineage>
        <taxon>Eukaryota</taxon>
        <taxon>Metazoa</taxon>
        <taxon>Ecdysozoa</taxon>
        <taxon>Arthropoda</taxon>
        <taxon>Hexapoda</taxon>
        <taxon>Insecta</taxon>
        <taxon>Pterygota</taxon>
        <taxon>Palaeoptera</taxon>
        <taxon>Odonata</taxon>
        <taxon>Epiprocta</taxon>
        <taxon>Anisoptera</taxon>
        <taxon>Libelluloidea</taxon>
        <taxon>Libellulidae</taxon>
        <taxon>Ladona</taxon>
    </lineage>
</organism>
<dbReference type="AlphaFoldDB" id="A0A8K0NW59"/>
<dbReference type="EMBL" id="KZ308294">
    <property type="protein sequence ID" value="KAG8226745.1"/>
    <property type="molecule type" value="Genomic_DNA"/>
</dbReference>